<evidence type="ECO:0000313" key="3">
    <source>
        <dbReference type="Proteomes" id="UP000308014"/>
    </source>
</evidence>
<feature type="region of interest" description="Disordered" evidence="1">
    <location>
        <begin position="163"/>
        <end position="190"/>
    </location>
</feature>
<evidence type="ECO:0000256" key="1">
    <source>
        <dbReference type="SAM" id="MobiDB-lite"/>
    </source>
</evidence>
<dbReference type="Proteomes" id="UP000308014">
    <property type="component" value="Unassembled WGS sequence"/>
</dbReference>
<accession>A0A4S8VHP1</accession>
<dbReference type="EMBL" id="QZAJ01000465">
    <property type="protein sequence ID" value="THW10000.1"/>
    <property type="molecule type" value="Genomic_DNA"/>
</dbReference>
<protein>
    <submittedName>
        <fullName evidence="2">Uncharacterized protein</fullName>
    </submittedName>
</protein>
<gene>
    <name evidence="2" type="ORF">D6D24_08309</name>
</gene>
<name>A0A4S8VHP1_AURPU</name>
<reference evidence="2 3" key="1">
    <citation type="submission" date="2018-10" db="EMBL/GenBank/DDBJ databases">
        <title>Fifty Aureobasidium pullulans genomes reveal a recombining polyextremotolerant generalist.</title>
        <authorList>
            <person name="Gostincar C."/>
            <person name="Turk M."/>
            <person name="Zajc J."/>
            <person name="Gunde-Cimerman N."/>
        </authorList>
    </citation>
    <scope>NUCLEOTIDE SEQUENCE [LARGE SCALE GENOMIC DNA]</scope>
    <source>
        <strain evidence="2 3">EXF-11318</strain>
    </source>
</reference>
<evidence type="ECO:0000313" key="2">
    <source>
        <dbReference type="EMBL" id="THW10000.1"/>
    </source>
</evidence>
<proteinExistence type="predicted"/>
<comment type="caution">
    <text evidence="2">The sequence shown here is derived from an EMBL/GenBank/DDBJ whole genome shotgun (WGS) entry which is preliminary data.</text>
</comment>
<dbReference type="AlphaFoldDB" id="A0A4S8VHP1"/>
<sequence>MASKRLGYLHVWYDPEISGLESKVDVIVVKGRKRPIVFLGDNLGSLVVQEAVLWTVFDQNYSAAGEAILPEEIGRKFMLREIEIPYENSNSGANLLQQEQRANSFTTRPPPIIRLSPSPSGTLPHPFKLGFDEYAAEHNREHSLDMPLPRPPESRIRDLRNSKSEFQSQMPASTPAEPKDSPRINPFTGEPIKRLTRHSTGTAQWPTPPTYNDLAESPSTMSFNARSHAEERNQDPTHEYYHMPLLGEIPRVDARYIRPEASASRQTISHSDKEAYFVLFAAEMQKLITCVTGDRQVSIRSDQAEEESYPSTKTQSYRALEFLLDQSMTTDLELQSCCDALEAALEQGLTVSELIVLESKVDLGALLHHSIQRGQVQLTRSLLEFVAKSKTPHKALSVMRAAHFHAVRAIAATVLSLPTSNIPDLQVWQALGHRGKVSRLFVEMDMSGSESPKEYNFLFRKLFGLAESKANDYQISLHPWEIPEMIKGWTQGPAVSYQDITANLRSKLFNTVTISGSDTSFQAMTGEQYLIYHWNNHGIEVADCVIEAALLASGTLDGASGALSNDGAAKTVIRWNDMGFENSDTLAYAMPSHLCLFIQGVPTPMARAVQDIVGWLCQTFRPIEAGHTTGVQLSRTAQEVRFESSSDGHGYGYVVFSLQPLMPLVISRANCWMPLFERGVVAERKDSRDPSGFEGIEMSFELMTSLAAVETYHHVQYNSDTGGLILLGFFTALIPILLHDSGVFQWHFEYTDENILRAEDLVSTQCPWAFVNDSADFAGKRCVVGMWPQANIMLGVEGTRLDFEDSGLPHRSTVLRPNGLEVTAALGLSGGPVQGIFQATRTYEHQVTRQRFTRPDSYVRALDHLSQAVALVYDYKTHIAWLVPQTSLLLHLCHAYYARLSNIKGQPDPIPWAKPSTDGASAATAAFRGSGDIVVSDAGDHDQLLLRQLLVSLSSSLQVTQDTRLLPKKIFRWTKEVYFSQLQDQILEPDDGSALRVLDPAEWPSIKAWLEITKKVDGLLVCRNLDQAIALVGPSCSPPNQSPQANTNIITNNMNTNNTTTTTTTTTQMQLSTHLATCSSCAKVPEGRGYLVAHAWCLQNVLKRPSPIASKNMATWIQNGKPFDVHLHASNESIWAHPEKVLQSFAKPERGSVCNKTGGHTVEGAVVFGKYGEESLGEWLRKVALSP</sequence>
<organism evidence="2 3">
    <name type="scientific">Aureobasidium pullulans</name>
    <name type="common">Black yeast</name>
    <name type="synonym">Pullularia pullulans</name>
    <dbReference type="NCBI Taxonomy" id="5580"/>
    <lineage>
        <taxon>Eukaryota</taxon>
        <taxon>Fungi</taxon>
        <taxon>Dikarya</taxon>
        <taxon>Ascomycota</taxon>
        <taxon>Pezizomycotina</taxon>
        <taxon>Dothideomycetes</taxon>
        <taxon>Dothideomycetidae</taxon>
        <taxon>Dothideales</taxon>
        <taxon>Saccotheciaceae</taxon>
        <taxon>Aureobasidium</taxon>
    </lineage>
</organism>